<evidence type="ECO:0000313" key="3">
    <source>
        <dbReference type="WBParaSite" id="TCLT_0000658301-mRNA-1"/>
    </source>
</evidence>
<reference evidence="1 2" key="2">
    <citation type="submission" date="2018-11" db="EMBL/GenBank/DDBJ databases">
        <authorList>
            <consortium name="Pathogen Informatics"/>
        </authorList>
    </citation>
    <scope>NUCLEOTIDE SEQUENCE [LARGE SCALE GENOMIC DNA]</scope>
</reference>
<dbReference type="PANTHER" id="PTHR36693:SF1">
    <property type="entry name" value="GH02722P"/>
    <property type="match status" value="1"/>
</dbReference>
<reference evidence="3" key="1">
    <citation type="submission" date="2017-02" db="UniProtKB">
        <authorList>
            <consortium name="WormBaseParasite"/>
        </authorList>
    </citation>
    <scope>IDENTIFICATION</scope>
</reference>
<proteinExistence type="predicted"/>
<keyword evidence="2" id="KW-1185">Reference proteome</keyword>
<organism evidence="3">
    <name type="scientific">Thelazia callipaeda</name>
    <name type="common">Oriental eyeworm</name>
    <name type="synonym">Parasitic nematode</name>
    <dbReference type="NCBI Taxonomy" id="103827"/>
    <lineage>
        <taxon>Eukaryota</taxon>
        <taxon>Metazoa</taxon>
        <taxon>Ecdysozoa</taxon>
        <taxon>Nematoda</taxon>
        <taxon>Chromadorea</taxon>
        <taxon>Rhabditida</taxon>
        <taxon>Spirurina</taxon>
        <taxon>Spiruromorpha</taxon>
        <taxon>Thelazioidea</taxon>
        <taxon>Thelaziidae</taxon>
        <taxon>Thelazia</taxon>
    </lineage>
</organism>
<dbReference type="Pfam" id="PF16065">
    <property type="entry name" value="DUF4807"/>
    <property type="match status" value="1"/>
</dbReference>
<dbReference type="WBParaSite" id="TCLT_0000658301-mRNA-1">
    <property type="protein sequence ID" value="TCLT_0000658301-mRNA-1"/>
    <property type="gene ID" value="TCLT_0000658301"/>
</dbReference>
<evidence type="ECO:0000313" key="2">
    <source>
        <dbReference type="Proteomes" id="UP000276776"/>
    </source>
</evidence>
<dbReference type="EMBL" id="UYYF01004427">
    <property type="protein sequence ID" value="VDN03935.1"/>
    <property type="molecule type" value="Genomic_DNA"/>
</dbReference>
<dbReference type="InterPro" id="IPR032072">
    <property type="entry name" value="DUF4807"/>
</dbReference>
<name>A0A0N5D167_THECL</name>
<dbReference type="OrthoDB" id="121932at2759"/>
<sequence length="216" mass="25248">MFKVSNSLIFDLRTPRYVCYARLGGRLCSEKSVIKWHTSAHFLMSLLRAIQDEYVKQTFLVFLRKSGVVPDDRVVYLVIRFRDPLVSEIDYNWNYRICTLCSRFLHLEKMLWVLSTFGGALSAMGDYYKHFAERAERVSYNQMRLALDIGDPVLVSRCKLYISISFMQRNKCRTAAKIIRKEYGVAKALKSDFLLHCCEGVWLKLRGIVEKKKCCK</sequence>
<dbReference type="PANTHER" id="PTHR36693">
    <property type="entry name" value="GH02722P"/>
    <property type="match status" value="1"/>
</dbReference>
<gene>
    <name evidence="1" type="ORF">TCLT_LOCUS6572</name>
</gene>
<dbReference type="OMA" id="FARETHD"/>
<dbReference type="Proteomes" id="UP000276776">
    <property type="component" value="Unassembled WGS sequence"/>
</dbReference>
<dbReference type="AlphaFoldDB" id="A0A0N5D167"/>
<dbReference type="STRING" id="103827.A0A0N5D167"/>
<protein>
    <submittedName>
        <fullName evidence="3">Zf-RVT domain-containing protein</fullName>
    </submittedName>
</protein>
<evidence type="ECO:0000313" key="1">
    <source>
        <dbReference type="EMBL" id="VDN03935.1"/>
    </source>
</evidence>
<accession>A0A0N5D167</accession>